<proteinExistence type="predicted"/>
<dbReference type="EMBL" id="CAAALY010249128">
    <property type="protein sequence ID" value="VEL35119.1"/>
    <property type="molecule type" value="Genomic_DNA"/>
</dbReference>
<keyword evidence="3" id="KW-1185">Reference proteome</keyword>
<sequence length="179" mass="20385">MIRRQSLGQTETLYSDRRTVRRRRRRRRRRRLRQLDVNVDIRLYRQRRLHAAVRLPITLSVGVDVNVNVAVAVDIDAGLRQSQVAVRLGRVGQQRRTSSAHLSGGARQLDKVADRRRPNQAARRQHGSRLLNARPYSRCSLVAVPSLRQVDVTVDLTCRTTRQTSGRLGLSTHSGTVAK</sequence>
<reference evidence="2" key="1">
    <citation type="submission" date="2018-11" db="EMBL/GenBank/DDBJ databases">
        <authorList>
            <consortium name="Pathogen Informatics"/>
        </authorList>
    </citation>
    <scope>NUCLEOTIDE SEQUENCE</scope>
</reference>
<dbReference type="AlphaFoldDB" id="A0A3S5CND3"/>
<evidence type="ECO:0000256" key="1">
    <source>
        <dbReference type="SAM" id="MobiDB-lite"/>
    </source>
</evidence>
<dbReference type="Proteomes" id="UP000784294">
    <property type="component" value="Unassembled WGS sequence"/>
</dbReference>
<organism evidence="2 3">
    <name type="scientific">Protopolystoma xenopodis</name>
    <dbReference type="NCBI Taxonomy" id="117903"/>
    <lineage>
        <taxon>Eukaryota</taxon>
        <taxon>Metazoa</taxon>
        <taxon>Spiralia</taxon>
        <taxon>Lophotrochozoa</taxon>
        <taxon>Platyhelminthes</taxon>
        <taxon>Monogenea</taxon>
        <taxon>Polyopisthocotylea</taxon>
        <taxon>Polystomatidea</taxon>
        <taxon>Polystomatidae</taxon>
        <taxon>Protopolystoma</taxon>
    </lineage>
</organism>
<accession>A0A3S5CND3</accession>
<gene>
    <name evidence="2" type="ORF">PXEA_LOCUS28559</name>
</gene>
<name>A0A3S5CND3_9PLAT</name>
<comment type="caution">
    <text evidence="2">The sequence shown here is derived from an EMBL/GenBank/DDBJ whole genome shotgun (WGS) entry which is preliminary data.</text>
</comment>
<evidence type="ECO:0000313" key="3">
    <source>
        <dbReference type="Proteomes" id="UP000784294"/>
    </source>
</evidence>
<feature type="region of interest" description="Disordered" evidence="1">
    <location>
        <begin position="1"/>
        <end position="26"/>
    </location>
</feature>
<feature type="compositionally biased region" description="Basic and acidic residues" evidence="1">
    <location>
        <begin position="108"/>
        <end position="117"/>
    </location>
</feature>
<evidence type="ECO:0000313" key="2">
    <source>
        <dbReference type="EMBL" id="VEL35119.1"/>
    </source>
</evidence>
<feature type="region of interest" description="Disordered" evidence="1">
    <location>
        <begin position="94"/>
        <end position="129"/>
    </location>
</feature>
<protein>
    <submittedName>
        <fullName evidence="2">Uncharacterized protein</fullName>
    </submittedName>
</protein>
<feature type="compositionally biased region" description="Polar residues" evidence="1">
    <location>
        <begin position="1"/>
        <end position="13"/>
    </location>
</feature>